<organism evidence="3">
    <name type="scientific">uncultured prokaryote</name>
    <dbReference type="NCBI Taxonomy" id="198431"/>
    <lineage>
        <taxon>unclassified sequences</taxon>
        <taxon>environmental samples</taxon>
    </lineage>
</organism>
<feature type="region of interest" description="Disordered" evidence="1">
    <location>
        <begin position="270"/>
        <end position="294"/>
    </location>
</feature>
<feature type="region of interest" description="Disordered" evidence="1">
    <location>
        <begin position="38"/>
        <end position="60"/>
    </location>
</feature>
<evidence type="ECO:0000313" key="3">
    <source>
        <dbReference type="EMBL" id="CRY95797.1"/>
    </source>
</evidence>
<sequence>MLAATQGEITRTGRVKHYPDGSRELLICSKPIFREEGWEARQPRKKAPASAGAGDVKRAQRRARSEVRDLALCNPFTHFVTLTLDGARVDRYDMAAITRKLNAWLSNQVQRRGLKYILVPERHKNGAVHFHGFFNDALERSDSGTVIPPGGGKPRKPRSKAQRAAWLAQEGRVVWNLPGWSLGFTTALELVGEYPKAVSYVCKYIGKQQDGKPGEKIGGRWYYSGGDLARPDVTLADLDWREAAGMPGAYTFQVPEAGALFVVVREGPRGAANEGGPSGKAVWADGESTPRGPN</sequence>
<protein>
    <recommendedName>
        <fullName evidence="2">Replication-associated protein ORF2/G2P domain-containing protein</fullName>
    </recommendedName>
</protein>
<dbReference type="InterPro" id="IPR056906">
    <property type="entry name" value="ORF2/G2P_dom"/>
</dbReference>
<accession>A0A0H5QJ19</accession>
<reference evidence="3" key="1">
    <citation type="submission" date="2015-06" db="EMBL/GenBank/DDBJ databases">
        <authorList>
            <person name="Joergensen T."/>
        </authorList>
    </citation>
    <scope>NUCLEOTIDE SEQUENCE</scope>
    <source>
        <strain evidence="3">RGFK0774</strain>
    </source>
</reference>
<evidence type="ECO:0000259" key="2">
    <source>
        <dbReference type="Pfam" id="PF23343"/>
    </source>
</evidence>
<proteinExistence type="predicted"/>
<dbReference type="AlphaFoldDB" id="A0A0H5QJ19"/>
<dbReference type="EMBL" id="LN853383">
    <property type="protein sequence ID" value="CRY95797.1"/>
    <property type="molecule type" value="Genomic_DNA"/>
</dbReference>
<feature type="domain" description="Replication-associated protein ORF2/G2P" evidence="2">
    <location>
        <begin position="78"/>
        <end position="208"/>
    </location>
</feature>
<name>A0A0H5QJ19_9ZZZZ</name>
<reference evidence="3" key="2">
    <citation type="submission" date="2015-07" db="EMBL/GenBank/DDBJ databases">
        <title>Plasmids, circular viruses and viroids from rat gut.</title>
        <authorList>
            <person name="Jorgensen T.J."/>
            <person name="Hansen M.A."/>
            <person name="Xu Z."/>
            <person name="Tabak M.A."/>
            <person name="Sorensen S.J."/>
            <person name="Hansen L.H."/>
        </authorList>
    </citation>
    <scope>NUCLEOTIDE SEQUENCE</scope>
    <source>
        <strain evidence="3">RGFK0774</strain>
    </source>
</reference>
<dbReference type="Pfam" id="PF23343">
    <property type="entry name" value="REP_ORF2-G2P"/>
    <property type="match status" value="1"/>
</dbReference>
<evidence type="ECO:0000256" key="1">
    <source>
        <dbReference type="SAM" id="MobiDB-lite"/>
    </source>
</evidence>